<feature type="region of interest" description="Disordered" evidence="1">
    <location>
        <begin position="35"/>
        <end position="55"/>
    </location>
</feature>
<keyword evidence="3" id="KW-1185">Reference proteome</keyword>
<evidence type="ECO:0000313" key="2">
    <source>
        <dbReference type="EMBL" id="KAK0056159.1"/>
    </source>
</evidence>
<dbReference type="EMBL" id="JASAOG010000064">
    <property type="protein sequence ID" value="KAK0056159.1"/>
    <property type="molecule type" value="Genomic_DNA"/>
</dbReference>
<name>A0AAD8BKA2_BIOPF</name>
<feature type="compositionally biased region" description="Polar residues" evidence="1">
    <location>
        <begin position="41"/>
        <end position="50"/>
    </location>
</feature>
<reference evidence="2" key="1">
    <citation type="journal article" date="2023" name="PLoS Negl. Trop. Dis.">
        <title>A genome sequence for Biomphalaria pfeifferi, the major vector snail for the human-infecting parasite Schistosoma mansoni.</title>
        <authorList>
            <person name="Bu L."/>
            <person name="Lu L."/>
            <person name="Laidemitt M.R."/>
            <person name="Zhang S.M."/>
            <person name="Mutuku M."/>
            <person name="Mkoji G."/>
            <person name="Steinauer M."/>
            <person name="Loker E.S."/>
        </authorList>
    </citation>
    <scope>NUCLEOTIDE SEQUENCE</scope>
    <source>
        <strain evidence="2">KasaAsao</strain>
    </source>
</reference>
<evidence type="ECO:0000313" key="3">
    <source>
        <dbReference type="Proteomes" id="UP001233172"/>
    </source>
</evidence>
<dbReference type="Proteomes" id="UP001233172">
    <property type="component" value="Unassembled WGS sequence"/>
</dbReference>
<protein>
    <submittedName>
        <fullName evidence="2">Uncharacterized protein</fullName>
    </submittedName>
</protein>
<gene>
    <name evidence="2" type="ORF">Bpfe_014560</name>
</gene>
<sequence length="92" mass="10435">MYTSVKELTSPGLKTFNEGVETPCYEIRSYNGHASEDGASCDSNSKPCETSSHEKKWGDCCDFLSEYKPDEAVKEHLHDESYRRGLEPADYF</sequence>
<organism evidence="2 3">
    <name type="scientific">Biomphalaria pfeifferi</name>
    <name type="common">Bloodfluke planorb</name>
    <name type="synonym">Freshwater snail</name>
    <dbReference type="NCBI Taxonomy" id="112525"/>
    <lineage>
        <taxon>Eukaryota</taxon>
        <taxon>Metazoa</taxon>
        <taxon>Spiralia</taxon>
        <taxon>Lophotrochozoa</taxon>
        <taxon>Mollusca</taxon>
        <taxon>Gastropoda</taxon>
        <taxon>Heterobranchia</taxon>
        <taxon>Euthyneura</taxon>
        <taxon>Panpulmonata</taxon>
        <taxon>Hygrophila</taxon>
        <taxon>Lymnaeoidea</taxon>
        <taxon>Planorbidae</taxon>
        <taxon>Biomphalaria</taxon>
    </lineage>
</organism>
<proteinExistence type="predicted"/>
<dbReference type="AlphaFoldDB" id="A0AAD8BKA2"/>
<evidence type="ECO:0000256" key="1">
    <source>
        <dbReference type="SAM" id="MobiDB-lite"/>
    </source>
</evidence>
<reference evidence="2" key="2">
    <citation type="submission" date="2023-04" db="EMBL/GenBank/DDBJ databases">
        <authorList>
            <person name="Bu L."/>
            <person name="Lu L."/>
            <person name="Laidemitt M.R."/>
            <person name="Zhang S.M."/>
            <person name="Mutuku M."/>
            <person name="Mkoji G."/>
            <person name="Steinauer M."/>
            <person name="Loker E.S."/>
        </authorList>
    </citation>
    <scope>NUCLEOTIDE SEQUENCE</scope>
    <source>
        <strain evidence="2">KasaAsao</strain>
        <tissue evidence="2">Whole Snail</tissue>
    </source>
</reference>
<comment type="caution">
    <text evidence="2">The sequence shown here is derived from an EMBL/GenBank/DDBJ whole genome shotgun (WGS) entry which is preliminary data.</text>
</comment>
<accession>A0AAD8BKA2</accession>